<evidence type="ECO:0000256" key="7">
    <source>
        <dbReference type="ARBA" id="ARBA00023212"/>
    </source>
</evidence>
<dbReference type="GO" id="GO:0005930">
    <property type="term" value="C:axoneme"/>
    <property type="evidence" value="ECO:0007669"/>
    <property type="project" value="UniProtKB-SubCell"/>
</dbReference>
<keyword evidence="5" id="KW-0970">Cilium biogenesis/degradation</keyword>
<dbReference type="Proteomes" id="UP000693946">
    <property type="component" value="Unassembled WGS sequence"/>
</dbReference>
<keyword evidence="11" id="KW-1185">Reference proteome</keyword>
<accession>A0AAV6PIR3</accession>
<keyword evidence="8" id="KW-0966">Cell projection</keyword>
<keyword evidence="6" id="KW-0969">Cilium</keyword>
<evidence type="ECO:0000256" key="4">
    <source>
        <dbReference type="ARBA" id="ARBA00022490"/>
    </source>
</evidence>
<dbReference type="PANTHER" id="PTHR21442:SF0">
    <property type="entry name" value="CILIA- AND FLAGELLA-ASSOCIATED PROTEIN 206"/>
    <property type="match status" value="1"/>
</dbReference>
<dbReference type="AlphaFoldDB" id="A0AAV6PIR3"/>
<dbReference type="GO" id="GO:0036064">
    <property type="term" value="C:ciliary basal body"/>
    <property type="evidence" value="ECO:0007669"/>
    <property type="project" value="TreeGrafter"/>
</dbReference>
<comment type="similarity">
    <text evidence="2">Belongs to the CFAP206 family.</text>
</comment>
<evidence type="ECO:0000256" key="2">
    <source>
        <dbReference type="ARBA" id="ARBA00010500"/>
    </source>
</evidence>
<dbReference type="GO" id="GO:1901317">
    <property type="term" value="P:regulation of flagellated sperm motility"/>
    <property type="evidence" value="ECO:0007669"/>
    <property type="project" value="TreeGrafter"/>
</dbReference>
<comment type="function">
    <text evidence="9">Essential for sperm motility and is involved in the regulation of the beating frequency of motile cilia on the epithelial cells of the respiratory tract. Required for the establishment of radial spokes in sperm flagella.</text>
</comment>
<dbReference type="GO" id="GO:0007288">
    <property type="term" value="P:sperm axoneme assembly"/>
    <property type="evidence" value="ECO:0007669"/>
    <property type="project" value="TreeGrafter"/>
</dbReference>
<keyword evidence="7" id="KW-0206">Cytoskeleton</keyword>
<protein>
    <recommendedName>
        <fullName evidence="3">Cilia- and flagella-associated protein 206</fullName>
    </recommendedName>
</protein>
<evidence type="ECO:0000256" key="3">
    <source>
        <dbReference type="ARBA" id="ARBA00021602"/>
    </source>
</evidence>
<name>A0AAV6PIR3_SOLSE</name>
<comment type="caution">
    <text evidence="10">The sequence shown here is derived from an EMBL/GenBank/DDBJ whole genome shotgun (WGS) entry which is preliminary data.</text>
</comment>
<keyword evidence="4" id="KW-0963">Cytoplasm</keyword>
<dbReference type="GO" id="GO:0003356">
    <property type="term" value="P:regulation of cilium beat frequency"/>
    <property type="evidence" value="ECO:0007669"/>
    <property type="project" value="TreeGrafter"/>
</dbReference>
<evidence type="ECO:0000256" key="9">
    <source>
        <dbReference type="ARBA" id="ARBA00045321"/>
    </source>
</evidence>
<evidence type="ECO:0000256" key="5">
    <source>
        <dbReference type="ARBA" id="ARBA00022794"/>
    </source>
</evidence>
<comment type="subcellular location">
    <subcellularLocation>
        <location evidence="1">Cytoplasm</location>
        <location evidence="1">Cytoskeleton</location>
        <location evidence="1">Cilium axoneme</location>
    </subcellularLocation>
</comment>
<gene>
    <name evidence="10" type="ORF">JOB18_032117</name>
</gene>
<evidence type="ECO:0000256" key="8">
    <source>
        <dbReference type="ARBA" id="ARBA00023273"/>
    </source>
</evidence>
<evidence type="ECO:0000313" key="11">
    <source>
        <dbReference type="Proteomes" id="UP000693946"/>
    </source>
</evidence>
<reference evidence="10 11" key="1">
    <citation type="journal article" date="2021" name="Sci. Rep.">
        <title>Chromosome anchoring in Senegalese sole (Solea senegalensis) reveals sex-associated markers and genome rearrangements in flatfish.</title>
        <authorList>
            <person name="Guerrero-Cozar I."/>
            <person name="Gomez-Garrido J."/>
            <person name="Berbel C."/>
            <person name="Martinez-Blanch J.F."/>
            <person name="Alioto T."/>
            <person name="Claros M.G."/>
            <person name="Gagnaire P.A."/>
            <person name="Manchado M."/>
        </authorList>
    </citation>
    <scope>NUCLEOTIDE SEQUENCE [LARGE SCALE GENOMIC DNA]</scope>
    <source>
        <strain evidence="10">Sse05_10M</strain>
    </source>
</reference>
<evidence type="ECO:0000256" key="6">
    <source>
        <dbReference type="ARBA" id="ARBA00023069"/>
    </source>
</evidence>
<organism evidence="10 11">
    <name type="scientific">Solea senegalensis</name>
    <name type="common">Senegalese sole</name>
    <dbReference type="NCBI Taxonomy" id="28829"/>
    <lineage>
        <taxon>Eukaryota</taxon>
        <taxon>Metazoa</taxon>
        <taxon>Chordata</taxon>
        <taxon>Craniata</taxon>
        <taxon>Vertebrata</taxon>
        <taxon>Euteleostomi</taxon>
        <taxon>Actinopterygii</taxon>
        <taxon>Neopterygii</taxon>
        <taxon>Teleostei</taxon>
        <taxon>Neoteleostei</taxon>
        <taxon>Acanthomorphata</taxon>
        <taxon>Carangaria</taxon>
        <taxon>Pleuronectiformes</taxon>
        <taxon>Pleuronectoidei</taxon>
        <taxon>Soleidae</taxon>
        <taxon>Solea</taxon>
    </lineage>
</organism>
<proteinExistence type="inferred from homology"/>
<evidence type="ECO:0000256" key="1">
    <source>
        <dbReference type="ARBA" id="ARBA00004430"/>
    </source>
</evidence>
<evidence type="ECO:0000313" key="10">
    <source>
        <dbReference type="EMBL" id="KAG7467814.1"/>
    </source>
</evidence>
<dbReference type="PANTHER" id="PTHR21442">
    <property type="entry name" value="CILIA- AND FLAGELLA-ASSOCIATED PROTEIN 206"/>
    <property type="match status" value="1"/>
</dbReference>
<dbReference type="InterPro" id="IPR021897">
    <property type="entry name" value="FAP206"/>
</dbReference>
<dbReference type="EMBL" id="JAGKHQ010000486">
    <property type="protein sequence ID" value="KAG7467814.1"/>
    <property type="molecule type" value="Genomic_DNA"/>
</dbReference>
<sequence length="211" mass="24329">MDFEIRPFPKKTTARVAPPRVARDLTRNTTTTNAVVKKAPPLHCSHVCHDCLPPKPVLKNESGTQTLVHVVDTNVDKTYEWNEWELRRKALQLANIRSRATHSTQTHHSHMRRDNATQTWLRRDAVSQSRRHGHSNVPKPHVFLDGLRGQTRSHVVKVDLTRPVDEEQKKHLPVGRERTFEDMTEDQCVKHRVPPPLRMEPSTTMSLSSFL</sequence>